<reference evidence="8 9" key="1">
    <citation type="submission" date="2018-11" db="EMBL/GenBank/DDBJ databases">
        <title>Genome sequence of Apiotrichum porosum DSM 27194.</title>
        <authorList>
            <person name="Aliyu H."/>
            <person name="Gorte O."/>
            <person name="Ochsenreither K."/>
        </authorList>
    </citation>
    <scope>NUCLEOTIDE SEQUENCE [LARGE SCALE GENOMIC DNA]</scope>
    <source>
        <strain evidence="8 9">DSM 27194</strain>
    </source>
</reference>
<evidence type="ECO:0000256" key="6">
    <source>
        <dbReference type="PIRSR" id="PIRSR001221-2"/>
    </source>
</evidence>
<dbReference type="SUPFAM" id="SSF75304">
    <property type="entry name" value="Amidase signature (AS) enzymes"/>
    <property type="match status" value="1"/>
</dbReference>
<dbReference type="EC" id="3.5.1.4" evidence="3"/>
<sequence>MTDPTTPAPWETTAANKRAARDALIPKAWLVSVPDDVLDVTDIPRTCGVLTTAEVKITETEAPELVKQMVANELTSEAVVTAFCKRAAIAQQLTNCLTEIYFDEAVARAKEIDAKYAKTGKPLGPLHGLPVSLKDNFNVKGSDTTVGFVAWCNDPQPYDSEMTKIMRDCGAIIFCKTNVPTAMMMGESYNNVWGYTLNPWNRKTSSGGSSGGEGALLAMKGSPLGVGTDIGGSIRIPSAFSGLYGLKPSFGRFPTYGARSGMPGQEAVRSINGPMSASLAACELWAKTVVDTRPWEVDPLMLPIPWREVELPEQLCFGIVMDDGIVMPTPPITRALQETKAALEAAGHKVIEWTPHNTGQSKSILERFFVGDGGDKISSVIKAGEEPWPAGLIDFEKAAAFSLANPPLVSDLWTNQAERNAYCKAALDHWMASKELTSTGRPFDGVITPVSPFSAPPHYTFEHVTYTSIWNITDQPGAVFPVTRVTPNDAKPEVVHDLRNDVEKRIWDRYDPEEVVGAPVALQMVTMRLQEEKALKLAGIAAQALAK</sequence>
<feature type="domain" description="Amidase" evidence="7">
    <location>
        <begin position="79"/>
        <end position="534"/>
    </location>
</feature>
<evidence type="ECO:0000256" key="3">
    <source>
        <dbReference type="ARBA" id="ARBA00012922"/>
    </source>
</evidence>
<feature type="binding site" evidence="6">
    <location>
        <position position="183"/>
    </location>
    <ligand>
        <name>substrate</name>
    </ligand>
</feature>
<evidence type="ECO:0000256" key="1">
    <source>
        <dbReference type="ARBA" id="ARBA00001311"/>
    </source>
</evidence>
<comment type="catalytic activity">
    <reaction evidence="1">
        <text>a monocarboxylic acid amide + H2O = a monocarboxylate + NH4(+)</text>
        <dbReference type="Rhea" id="RHEA:12020"/>
        <dbReference type="ChEBI" id="CHEBI:15377"/>
        <dbReference type="ChEBI" id="CHEBI:28938"/>
        <dbReference type="ChEBI" id="CHEBI:35757"/>
        <dbReference type="ChEBI" id="CHEBI:83628"/>
        <dbReference type="EC" id="3.5.1.4"/>
    </reaction>
</comment>
<dbReference type="EMBL" id="RSCE01000005">
    <property type="protein sequence ID" value="RSH82663.1"/>
    <property type="molecule type" value="Genomic_DNA"/>
</dbReference>
<name>A0A427XV04_9TREE</name>
<dbReference type="RefSeq" id="XP_028476895.1">
    <property type="nucleotide sequence ID" value="XM_028623002.1"/>
</dbReference>
<dbReference type="PIRSF" id="PIRSF001221">
    <property type="entry name" value="Amidase_fungi"/>
    <property type="match status" value="1"/>
</dbReference>
<dbReference type="InterPro" id="IPR023631">
    <property type="entry name" value="Amidase_dom"/>
</dbReference>
<dbReference type="Proteomes" id="UP000279236">
    <property type="component" value="Unassembled WGS sequence"/>
</dbReference>
<dbReference type="Gene3D" id="3.90.1300.10">
    <property type="entry name" value="Amidase signature (AS) domain"/>
    <property type="match status" value="1"/>
</dbReference>
<feature type="active site" description="Charge relay system" evidence="5">
    <location>
        <position position="134"/>
    </location>
</feature>
<comment type="caution">
    <text evidence="8">The sequence shown here is derived from an EMBL/GenBank/DDBJ whole genome shotgun (WGS) entry which is preliminary data.</text>
</comment>
<evidence type="ECO:0000256" key="2">
    <source>
        <dbReference type="ARBA" id="ARBA00009199"/>
    </source>
</evidence>
<feature type="active site" description="Charge relay system" evidence="5">
    <location>
        <position position="209"/>
    </location>
</feature>
<dbReference type="AlphaFoldDB" id="A0A427XV04"/>
<dbReference type="PANTHER" id="PTHR46072">
    <property type="entry name" value="AMIDASE-RELATED-RELATED"/>
    <property type="match status" value="1"/>
</dbReference>
<dbReference type="Pfam" id="PF01425">
    <property type="entry name" value="Amidase"/>
    <property type="match status" value="1"/>
</dbReference>
<dbReference type="STRING" id="105984.A0A427XV04"/>
<dbReference type="GeneID" id="39592200"/>
<dbReference type="InterPro" id="IPR036928">
    <property type="entry name" value="AS_sf"/>
</dbReference>
<organism evidence="8 9">
    <name type="scientific">Apiotrichum porosum</name>
    <dbReference type="NCBI Taxonomy" id="105984"/>
    <lineage>
        <taxon>Eukaryota</taxon>
        <taxon>Fungi</taxon>
        <taxon>Dikarya</taxon>
        <taxon>Basidiomycota</taxon>
        <taxon>Agaricomycotina</taxon>
        <taxon>Tremellomycetes</taxon>
        <taxon>Trichosporonales</taxon>
        <taxon>Trichosporonaceae</taxon>
        <taxon>Apiotrichum</taxon>
    </lineage>
</organism>
<gene>
    <name evidence="8" type="ORF">EHS24_007657</name>
</gene>
<feature type="active site" description="Acyl-ester intermediate" evidence="5">
    <location>
        <position position="233"/>
    </location>
</feature>
<proteinExistence type="inferred from homology"/>
<keyword evidence="9" id="KW-1185">Reference proteome</keyword>
<evidence type="ECO:0000313" key="8">
    <source>
        <dbReference type="EMBL" id="RSH82663.1"/>
    </source>
</evidence>
<protein>
    <recommendedName>
        <fullName evidence="3">amidase</fullName>
        <ecNumber evidence="3">3.5.1.4</ecNumber>
    </recommendedName>
</protein>
<comment type="similarity">
    <text evidence="2">Belongs to the amidase family.</text>
</comment>
<evidence type="ECO:0000313" key="9">
    <source>
        <dbReference type="Proteomes" id="UP000279236"/>
    </source>
</evidence>
<keyword evidence="4" id="KW-0378">Hydrolase</keyword>
<evidence type="ECO:0000259" key="7">
    <source>
        <dbReference type="Pfam" id="PF01425"/>
    </source>
</evidence>
<feature type="binding site" evidence="6">
    <location>
        <position position="209"/>
    </location>
    <ligand>
        <name>substrate</name>
    </ligand>
</feature>
<dbReference type="PROSITE" id="PS00571">
    <property type="entry name" value="AMIDASES"/>
    <property type="match status" value="1"/>
</dbReference>
<dbReference type="OrthoDB" id="6428749at2759"/>
<evidence type="ECO:0000256" key="4">
    <source>
        <dbReference type="ARBA" id="ARBA00022801"/>
    </source>
</evidence>
<dbReference type="GO" id="GO:0004040">
    <property type="term" value="F:amidase activity"/>
    <property type="evidence" value="ECO:0007669"/>
    <property type="project" value="UniProtKB-EC"/>
</dbReference>
<accession>A0A427XV04</accession>
<dbReference type="InterPro" id="IPR020556">
    <property type="entry name" value="Amidase_CS"/>
</dbReference>
<dbReference type="PANTHER" id="PTHR46072:SF11">
    <property type="entry name" value="AMIDASE-RELATED"/>
    <property type="match status" value="1"/>
</dbReference>
<feature type="binding site" evidence="6">
    <location>
        <begin position="230"/>
        <end position="233"/>
    </location>
    <ligand>
        <name>substrate</name>
    </ligand>
</feature>
<evidence type="ECO:0000256" key="5">
    <source>
        <dbReference type="PIRSR" id="PIRSR001221-1"/>
    </source>
</evidence>